<gene>
    <name evidence="1" type="ORF">EJK53_1993</name>
</gene>
<organism evidence="1 2">
    <name type="scientific">Moraxella catarrhalis</name>
    <name type="common">Branhamella catarrhalis</name>
    <dbReference type="NCBI Taxonomy" id="480"/>
    <lineage>
        <taxon>Bacteria</taxon>
        <taxon>Pseudomonadati</taxon>
        <taxon>Pseudomonadota</taxon>
        <taxon>Gammaproteobacteria</taxon>
        <taxon>Moraxellales</taxon>
        <taxon>Moraxellaceae</taxon>
        <taxon>Moraxella</taxon>
    </lineage>
</organism>
<dbReference type="EMBL" id="CP034662">
    <property type="protein sequence ID" value="AZQ94062.1"/>
    <property type="molecule type" value="Genomic_DNA"/>
</dbReference>
<protein>
    <submittedName>
        <fullName evidence="1">Uncharacterized protein</fullName>
    </submittedName>
</protein>
<evidence type="ECO:0000313" key="2">
    <source>
        <dbReference type="Proteomes" id="UP000280228"/>
    </source>
</evidence>
<name>A0A3Q9GIQ3_MORCA</name>
<proteinExistence type="predicted"/>
<dbReference type="Proteomes" id="UP000280228">
    <property type="component" value="Chromosome"/>
</dbReference>
<dbReference type="AlphaFoldDB" id="A0A3Q9GIQ3"/>
<evidence type="ECO:0000313" key="1">
    <source>
        <dbReference type="EMBL" id="AZQ94062.1"/>
    </source>
</evidence>
<sequence length="51" mass="5965">MYNQCLIKIKKIINQGWLRKIKQANSVLSHALIHQSRQKSLVSLTIKQYIS</sequence>
<reference evidence="1 2" key="1">
    <citation type="submission" date="2018-12" db="EMBL/GenBank/DDBJ databases">
        <title>Persistence of Moraxella catarrhalis in Chronic Obstructive Pulmonary Disease and Regulation of the Hag/MID Adhesin.</title>
        <authorList>
            <person name="Murphy T."/>
            <person name="Zhao X."/>
            <person name="Vyas G."/>
            <person name="Aluvathingal J."/>
            <person name="Nadendla S."/>
            <person name="Tallon L."/>
            <person name="Tettelin H."/>
        </authorList>
    </citation>
    <scope>NUCLEOTIDE SEQUENCE [LARGE SCALE GENOMIC DNA]</scope>
    <source>
        <strain evidence="1 2">46P58B1</strain>
    </source>
</reference>
<accession>A0A3Q9GIQ3</accession>